<evidence type="ECO:0000313" key="1">
    <source>
        <dbReference type="EMBL" id="KAG7497441.1"/>
    </source>
</evidence>
<proteinExistence type="predicted"/>
<sequence length="88" mass="9691">MAQRLPRKWDVGNSRSRCVTPEMFTFQDKSESASIIHTEANAVYALHDWVLCVQQTVGQLTAPLSHAAVALKVFRAAIVIPSLASVRV</sequence>
<organism evidence="1 2">
    <name type="scientific">Solea senegalensis</name>
    <name type="common">Senegalese sole</name>
    <dbReference type="NCBI Taxonomy" id="28829"/>
    <lineage>
        <taxon>Eukaryota</taxon>
        <taxon>Metazoa</taxon>
        <taxon>Chordata</taxon>
        <taxon>Craniata</taxon>
        <taxon>Vertebrata</taxon>
        <taxon>Euteleostomi</taxon>
        <taxon>Actinopterygii</taxon>
        <taxon>Neopterygii</taxon>
        <taxon>Teleostei</taxon>
        <taxon>Neoteleostei</taxon>
        <taxon>Acanthomorphata</taxon>
        <taxon>Carangaria</taxon>
        <taxon>Pleuronectiformes</taxon>
        <taxon>Pleuronectoidei</taxon>
        <taxon>Soleidae</taxon>
        <taxon>Solea</taxon>
    </lineage>
</organism>
<dbReference type="AlphaFoldDB" id="A0AAV6QVG6"/>
<accession>A0AAV6QVG6</accession>
<keyword evidence="2" id="KW-1185">Reference proteome</keyword>
<gene>
    <name evidence="1" type="ORF">JOB18_037711</name>
</gene>
<reference evidence="1 2" key="1">
    <citation type="journal article" date="2021" name="Sci. Rep.">
        <title>Chromosome anchoring in Senegalese sole (Solea senegalensis) reveals sex-associated markers and genome rearrangements in flatfish.</title>
        <authorList>
            <person name="Guerrero-Cozar I."/>
            <person name="Gomez-Garrido J."/>
            <person name="Berbel C."/>
            <person name="Martinez-Blanch J.F."/>
            <person name="Alioto T."/>
            <person name="Claros M.G."/>
            <person name="Gagnaire P.A."/>
            <person name="Manchado M."/>
        </authorList>
    </citation>
    <scope>NUCLEOTIDE SEQUENCE [LARGE SCALE GENOMIC DNA]</scope>
    <source>
        <strain evidence="1">Sse05_10M</strain>
    </source>
</reference>
<comment type="caution">
    <text evidence="1">The sequence shown here is derived from an EMBL/GenBank/DDBJ whole genome shotgun (WGS) entry which is preliminary data.</text>
</comment>
<dbReference type="Proteomes" id="UP000693946">
    <property type="component" value="Linkage Group LG3"/>
</dbReference>
<evidence type="ECO:0000313" key="2">
    <source>
        <dbReference type="Proteomes" id="UP000693946"/>
    </source>
</evidence>
<name>A0AAV6QVG6_SOLSE</name>
<protein>
    <submittedName>
        <fullName evidence="1">Uncharacterized protein</fullName>
    </submittedName>
</protein>
<dbReference type="EMBL" id="JAGKHQ010000015">
    <property type="protein sequence ID" value="KAG7497441.1"/>
    <property type="molecule type" value="Genomic_DNA"/>
</dbReference>